<keyword evidence="5" id="KW-0067">ATP-binding</keyword>
<dbReference type="InterPro" id="IPR008268">
    <property type="entry name" value="Peptidase_S16_AS"/>
</dbReference>
<dbReference type="FunFam" id="3.30.230.10:FF:000019">
    <property type="entry name" value="Lon protease homolog 2, peroxisomal"/>
    <property type="match status" value="1"/>
</dbReference>
<dbReference type="GO" id="GO:0004176">
    <property type="term" value="F:ATP-dependent peptidase activity"/>
    <property type="evidence" value="ECO:0007669"/>
    <property type="project" value="UniProtKB-UniRule"/>
</dbReference>
<dbReference type="Proteomes" id="UP000253551">
    <property type="component" value="Unassembled WGS sequence"/>
</dbReference>
<evidence type="ECO:0000256" key="4">
    <source>
        <dbReference type="ARBA" id="ARBA00022825"/>
    </source>
</evidence>
<dbReference type="SUPFAM" id="SSF52540">
    <property type="entry name" value="P-loop containing nucleoside triphosphate hydrolases"/>
    <property type="match status" value="1"/>
</dbReference>
<keyword evidence="3 6" id="KW-0378">Hydrolase</keyword>
<dbReference type="InterPro" id="IPR008269">
    <property type="entry name" value="Lon_proteolytic"/>
</dbReference>
<feature type="domain" description="Lon proteolytic" evidence="7">
    <location>
        <begin position="121"/>
        <end position="308"/>
    </location>
</feature>
<dbReference type="STRING" id="4846.A0A367J8E8"/>
<dbReference type="GO" id="GO:0004252">
    <property type="term" value="F:serine-type endopeptidase activity"/>
    <property type="evidence" value="ECO:0007669"/>
    <property type="project" value="UniProtKB-UniRule"/>
</dbReference>
<dbReference type="AlphaFoldDB" id="A0A367J8E8"/>
<keyword evidence="1 6" id="KW-0645">Protease</keyword>
<feature type="active site" evidence="6">
    <location>
        <position position="213"/>
    </location>
</feature>
<dbReference type="InterPro" id="IPR027065">
    <property type="entry name" value="Lon_Prtase"/>
</dbReference>
<sequence>IETIPEALLDRMEIISLNGYTFEEKLFIAKSHLLPKQLSIHGLAQDAIRISDETLLKVAENYTRESGVRSLERTIASIVRAKCVEWAALNDSGEYEPDVTLSDVQAFLGSAVYGKEVAEREAVPGVVTGLAYSASGNGGILFVESTKVPGHGQLILTGSLGDVIKESGKLALTWVKAHAYSLKMTPSIESDIMDKCDIHIHVPGGAVPKDGPSAGVTLVTSLVSLFSGYHVPTTTAMTGEISLRGQVLPVGGIKEKVVSAHRAGILKIILPFRNRKDVEQDVPEKLKKEIEFVFAKNIWEVLEAALMMSKSEKWTTRIYESHL</sequence>
<gene>
    <name evidence="8" type="ORF">CU098_002586</name>
</gene>
<evidence type="ECO:0000256" key="1">
    <source>
        <dbReference type="ARBA" id="ARBA00022670"/>
    </source>
</evidence>
<dbReference type="PROSITE" id="PS51786">
    <property type="entry name" value="LON_PROTEOLYTIC"/>
    <property type="match status" value="1"/>
</dbReference>
<dbReference type="PANTHER" id="PTHR10046">
    <property type="entry name" value="ATP DEPENDENT LON PROTEASE FAMILY MEMBER"/>
    <property type="match status" value="1"/>
</dbReference>
<evidence type="ECO:0000256" key="2">
    <source>
        <dbReference type="ARBA" id="ARBA00022741"/>
    </source>
</evidence>
<proteinExistence type="inferred from homology"/>
<feature type="active site" evidence="6">
    <location>
        <position position="256"/>
    </location>
</feature>
<dbReference type="PROSITE" id="PS01046">
    <property type="entry name" value="LON_SER"/>
    <property type="match status" value="1"/>
</dbReference>
<name>A0A367J8E8_RHIST</name>
<dbReference type="Pfam" id="PF22667">
    <property type="entry name" value="Lon_lid"/>
    <property type="match status" value="1"/>
</dbReference>
<dbReference type="InterPro" id="IPR027417">
    <property type="entry name" value="P-loop_NTPase"/>
</dbReference>
<comment type="similarity">
    <text evidence="6">Belongs to the peptidase S16 family.</text>
</comment>
<keyword evidence="4 6" id="KW-0720">Serine protease</keyword>
<dbReference type="OrthoDB" id="2411602at2759"/>
<evidence type="ECO:0000313" key="9">
    <source>
        <dbReference type="Proteomes" id="UP000253551"/>
    </source>
</evidence>
<dbReference type="InterPro" id="IPR054594">
    <property type="entry name" value="Lon_lid"/>
</dbReference>
<dbReference type="Pfam" id="PF05362">
    <property type="entry name" value="Lon_C"/>
    <property type="match status" value="1"/>
</dbReference>
<dbReference type="GO" id="GO:0005524">
    <property type="term" value="F:ATP binding"/>
    <property type="evidence" value="ECO:0007669"/>
    <property type="project" value="UniProtKB-KW"/>
</dbReference>
<reference evidence="8 9" key="1">
    <citation type="journal article" date="2018" name="G3 (Bethesda)">
        <title>Phylogenetic and Phylogenomic Definition of Rhizopus Species.</title>
        <authorList>
            <person name="Gryganskyi A.P."/>
            <person name="Golan J."/>
            <person name="Dolatabadi S."/>
            <person name="Mondo S."/>
            <person name="Robb S."/>
            <person name="Idnurm A."/>
            <person name="Muszewska A."/>
            <person name="Steczkiewicz K."/>
            <person name="Masonjones S."/>
            <person name="Liao H.L."/>
            <person name="Gajdeczka M.T."/>
            <person name="Anike F."/>
            <person name="Vuek A."/>
            <person name="Anishchenko I.M."/>
            <person name="Voigt K."/>
            <person name="de Hoog G.S."/>
            <person name="Smith M.E."/>
            <person name="Heitman J."/>
            <person name="Vilgalys R."/>
            <person name="Stajich J.E."/>
        </authorList>
    </citation>
    <scope>NUCLEOTIDE SEQUENCE [LARGE SCALE GENOMIC DNA]</scope>
    <source>
        <strain evidence="8 9">LSU 92-RS-03</strain>
    </source>
</reference>
<protein>
    <recommendedName>
        <fullName evidence="7">Lon proteolytic domain-containing protein</fullName>
    </recommendedName>
</protein>
<evidence type="ECO:0000256" key="3">
    <source>
        <dbReference type="ARBA" id="ARBA00022801"/>
    </source>
</evidence>
<evidence type="ECO:0000256" key="5">
    <source>
        <dbReference type="ARBA" id="ARBA00022840"/>
    </source>
</evidence>
<evidence type="ECO:0000256" key="6">
    <source>
        <dbReference type="PROSITE-ProRule" id="PRU01122"/>
    </source>
</evidence>
<comment type="caution">
    <text evidence="8">The sequence shown here is derived from an EMBL/GenBank/DDBJ whole genome shotgun (WGS) entry which is preliminary data.</text>
</comment>
<feature type="non-terminal residue" evidence="8">
    <location>
        <position position="1"/>
    </location>
</feature>
<dbReference type="EMBL" id="PJQM01004032">
    <property type="protein sequence ID" value="RCH86011.1"/>
    <property type="molecule type" value="Genomic_DNA"/>
</dbReference>
<keyword evidence="2" id="KW-0547">Nucleotide-binding</keyword>
<dbReference type="InterPro" id="IPR020568">
    <property type="entry name" value="Ribosomal_Su5_D2-typ_SF"/>
</dbReference>
<keyword evidence="9" id="KW-1185">Reference proteome</keyword>
<dbReference type="Gene3D" id="3.30.230.10">
    <property type="match status" value="1"/>
</dbReference>
<accession>A0A367J8E8</accession>
<dbReference type="SUPFAM" id="SSF54211">
    <property type="entry name" value="Ribosomal protein S5 domain 2-like"/>
    <property type="match status" value="1"/>
</dbReference>
<dbReference type="GO" id="GO:0030163">
    <property type="term" value="P:protein catabolic process"/>
    <property type="evidence" value="ECO:0007669"/>
    <property type="project" value="InterPro"/>
</dbReference>
<dbReference type="InterPro" id="IPR014721">
    <property type="entry name" value="Ribsml_uS5_D2-typ_fold_subgr"/>
</dbReference>
<evidence type="ECO:0000313" key="8">
    <source>
        <dbReference type="EMBL" id="RCH86011.1"/>
    </source>
</evidence>
<dbReference type="GO" id="GO:0006508">
    <property type="term" value="P:proteolysis"/>
    <property type="evidence" value="ECO:0007669"/>
    <property type="project" value="UniProtKB-KW"/>
</dbReference>
<dbReference type="PRINTS" id="PR00830">
    <property type="entry name" value="ENDOLAPTASE"/>
</dbReference>
<evidence type="ECO:0000259" key="7">
    <source>
        <dbReference type="PROSITE" id="PS51786"/>
    </source>
</evidence>
<organism evidence="8 9">
    <name type="scientific">Rhizopus stolonifer</name>
    <name type="common">Rhizopus nigricans</name>
    <dbReference type="NCBI Taxonomy" id="4846"/>
    <lineage>
        <taxon>Eukaryota</taxon>
        <taxon>Fungi</taxon>
        <taxon>Fungi incertae sedis</taxon>
        <taxon>Mucoromycota</taxon>
        <taxon>Mucoromycotina</taxon>
        <taxon>Mucoromycetes</taxon>
        <taxon>Mucorales</taxon>
        <taxon>Mucorineae</taxon>
        <taxon>Rhizopodaceae</taxon>
        <taxon>Rhizopus</taxon>
    </lineage>
</organism>
<dbReference type="Gene3D" id="1.10.8.60">
    <property type="match status" value="1"/>
</dbReference>